<evidence type="ECO:0000256" key="8">
    <source>
        <dbReference type="SAM" id="Phobius"/>
    </source>
</evidence>
<proteinExistence type="inferred from homology"/>
<evidence type="ECO:0000313" key="9">
    <source>
        <dbReference type="EMBL" id="RKO66481.1"/>
    </source>
</evidence>
<feature type="transmembrane region" description="Helical" evidence="8">
    <location>
        <begin position="306"/>
        <end position="325"/>
    </location>
</feature>
<dbReference type="AlphaFoldDB" id="A0A494WU50"/>
<accession>A0A494WU50</accession>
<evidence type="ECO:0000313" key="10">
    <source>
        <dbReference type="Proteomes" id="UP000271256"/>
    </source>
</evidence>
<dbReference type="NCBIfam" id="TIGR00912">
    <property type="entry name" value="2A0309"/>
    <property type="match status" value="1"/>
</dbReference>
<comment type="caution">
    <text evidence="9">The sequence shown here is derived from an EMBL/GenBank/DDBJ whole genome shotgun (WGS) entry which is preliminary data.</text>
</comment>
<keyword evidence="7 8" id="KW-0472">Membrane</keyword>
<name>A0A494WU50_9FIRM</name>
<evidence type="ECO:0000256" key="5">
    <source>
        <dbReference type="ARBA" id="ARBA00022692"/>
    </source>
</evidence>
<evidence type="ECO:0000256" key="2">
    <source>
        <dbReference type="ARBA" id="ARBA00007998"/>
    </source>
</evidence>
<sequence length="366" mass="39662">MLEQGKIDSKQAILLMISLVLPTAILTVPAITVKHARQDAWLSIIVATMAGLLIARLVVSLSLRFPGKTLFEYAEEILGKVPGKIVGLMYIWWFLHTNALIMDEFGAFLCTAQMPDTPVIVFFIVGIAVAAYAIRNGLEVLSRFNQLFLPLVLGLLLVVFILATKEMKVARLLPVFDKGAIAILKGAATPASWLGEIVAFAMIIPFLNKPKEAHRVAALATLFTGFFLLVSILVAITIFGPNVTGHWIFPTYNAVRAVSIANFLERLDTIIVAVWMFGGFAKVGVFYYAAVLGSAQWLGLKDYRPLVAPVGVILAALAVLCKNIVELLDFLAAVWPPYALSVFEVGMPLVLLIVALARGKGGKSVG</sequence>
<dbReference type="RefSeq" id="WP_121450916.1">
    <property type="nucleotide sequence ID" value="NZ_RBWE01000001.1"/>
</dbReference>
<dbReference type="GO" id="GO:0016020">
    <property type="term" value="C:membrane"/>
    <property type="evidence" value="ECO:0007669"/>
    <property type="project" value="UniProtKB-SubCell"/>
</dbReference>
<dbReference type="Proteomes" id="UP000271256">
    <property type="component" value="Unassembled WGS sequence"/>
</dbReference>
<keyword evidence="4" id="KW-0309">Germination</keyword>
<comment type="similarity">
    <text evidence="2">Belongs to the amino acid-polyamine-organocation (APC) superfamily. Spore germination protein (SGP) (TC 2.A.3.9) family.</text>
</comment>
<keyword evidence="10" id="KW-1185">Reference proteome</keyword>
<feature type="transmembrane region" description="Helical" evidence="8">
    <location>
        <begin position="77"/>
        <end position="95"/>
    </location>
</feature>
<feature type="transmembrane region" description="Helical" evidence="8">
    <location>
        <begin position="44"/>
        <end position="65"/>
    </location>
</feature>
<evidence type="ECO:0000256" key="7">
    <source>
        <dbReference type="ARBA" id="ARBA00023136"/>
    </source>
</evidence>
<dbReference type="Gene3D" id="1.20.1740.10">
    <property type="entry name" value="Amino acid/polyamine transporter I"/>
    <property type="match status" value="1"/>
</dbReference>
<evidence type="ECO:0000256" key="3">
    <source>
        <dbReference type="ARBA" id="ARBA00022448"/>
    </source>
</evidence>
<feature type="transmembrane region" description="Helical" evidence="8">
    <location>
        <begin position="337"/>
        <end position="357"/>
    </location>
</feature>
<dbReference type="InterPro" id="IPR004761">
    <property type="entry name" value="Spore_GerAB"/>
</dbReference>
<dbReference type="GO" id="GO:0009847">
    <property type="term" value="P:spore germination"/>
    <property type="evidence" value="ECO:0007669"/>
    <property type="project" value="InterPro"/>
</dbReference>
<feature type="transmembrane region" description="Helical" evidence="8">
    <location>
        <begin position="216"/>
        <end position="239"/>
    </location>
</feature>
<dbReference type="Pfam" id="PF03845">
    <property type="entry name" value="Spore_permease"/>
    <property type="match status" value="1"/>
</dbReference>
<feature type="transmembrane region" description="Helical" evidence="8">
    <location>
        <begin position="12"/>
        <end position="32"/>
    </location>
</feature>
<keyword evidence="3" id="KW-0813">Transport</keyword>
<keyword evidence="6 8" id="KW-1133">Transmembrane helix</keyword>
<dbReference type="EMBL" id="RBWE01000001">
    <property type="protein sequence ID" value="RKO66481.1"/>
    <property type="molecule type" value="Genomic_DNA"/>
</dbReference>
<reference evidence="9 10" key="1">
    <citation type="submission" date="2018-10" db="EMBL/GenBank/DDBJ databases">
        <authorList>
            <person name="Grouzdev D.S."/>
            <person name="Krutkina M.S."/>
            <person name="Tourova T.P."/>
            <person name="Nazina T.N."/>
        </authorList>
    </citation>
    <scope>NUCLEOTIDE SEQUENCE [LARGE SCALE GENOMIC DNA]</scope>
    <source>
        <strain evidence="9 10">435</strain>
    </source>
</reference>
<gene>
    <name evidence="9" type="ORF">D7024_05650</name>
</gene>
<protein>
    <submittedName>
        <fullName evidence="9">Spore gernimation protein</fullName>
    </submittedName>
</protein>
<evidence type="ECO:0000256" key="4">
    <source>
        <dbReference type="ARBA" id="ARBA00022544"/>
    </source>
</evidence>
<organism evidence="9 10">
    <name type="scientific">Desulfofundulus salinus</name>
    <dbReference type="NCBI Taxonomy" id="2419843"/>
    <lineage>
        <taxon>Bacteria</taxon>
        <taxon>Bacillati</taxon>
        <taxon>Bacillota</taxon>
        <taxon>Clostridia</taxon>
        <taxon>Eubacteriales</taxon>
        <taxon>Peptococcaceae</taxon>
        <taxon>Desulfofundulus</taxon>
    </lineage>
</organism>
<comment type="subcellular location">
    <subcellularLocation>
        <location evidence="1">Membrane</location>
        <topology evidence="1">Multi-pass membrane protein</topology>
    </subcellularLocation>
</comment>
<feature type="transmembrane region" description="Helical" evidence="8">
    <location>
        <begin position="146"/>
        <end position="163"/>
    </location>
</feature>
<feature type="transmembrane region" description="Helical" evidence="8">
    <location>
        <begin position="115"/>
        <end position="134"/>
    </location>
</feature>
<dbReference type="PANTHER" id="PTHR34975:SF2">
    <property type="entry name" value="SPORE GERMINATION PROTEIN A2"/>
    <property type="match status" value="1"/>
</dbReference>
<dbReference type="PANTHER" id="PTHR34975">
    <property type="entry name" value="SPORE GERMINATION PROTEIN A2"/>
    <property type="match status" value="1"/>
</dbReference>
<evidence type="ECO:0000256" key="6">
    <source>
        <dbReference type="ARBA" id="ARBA00022989"/>
    </source>
</evidence>
<feature type="transmembrane region" description="Helical" evidence="8">
    <location>
        <begin position="183"/>
        <end position="204"/>
    </location>
</feature>
<dbReference type="OrthoDB" id="1675410at2"/>
<evidence type="ECO:0000256" key="1">
    <source>
        <dbReference type="ARBA" id="ARBA00004141"/>
    </source>
</evidence>
<feature type="transmembrane region" description="Helical" evidence="8">
    <location>
        <begin position="270"/>
        <end position="294"/>
    </location>
</feature>
<keyword evidence="5 8" id="KW-0812">Transmembrane</keyword>